<sequence>MDINKFTKTYERINPNREDMNLVQFAQLMGILGRDTKQDIESLANKFKTVNQTIIDQIKQSYTEDDEYT</sequence>
<dbReference type="Proteomes" id="UP000824533">
    <property type="component" value="Linkage Group LG02"/>
</dbReference>
<proteinExistence type="predicted"/>
<keyword evidence="2" id="KW-1185">Reference proteome</keyword>
<reference evidence="1 2" key="1">
    <citation type="journal article" date="2021" name="Front. Genet.">
        <title>Chromosome-Level Genome Assembly Reveals Significant Gene Expansion in the Toll and IMD Signaling Pathways of Dendrolimus kikuchii.</title>
        <authorList>
            <person name="Zhou J."/>
            <person name="Wu P."/>
            <person name="Xiong Z."/>
            <person name="Liu N."/>
            <person name="Zhao N."/>
            <person name="Ji M."/>
            <person name="Qiu Y."/>
            <person name="Yang B."/>
        </authorList>
    </citation>
    <scope>NUCLEOTIDE SEQUENCE [LARGE SCALE GENOMIC DNA]</scope>
    <source>
        <strain evidence="1">Ann1</strain>
    </source>
</reference>
<evidence type="ECO:0000313" key="1">
    <source>
        <dbReference type="EMBL" id="KAJ0183024.1"/>
    </source>
</evidence>
<accession>A0ACC1DGY2</accession>
<evidence type="ECO:0000313" key="2">
    <source>
        <dbReference type="Proteomes" id="UP000824533"/>
    </source>
</evidence>
<protein>
    <submittedName>
        <fullName evidence="1">Uncharacterized protein</fullName>
    </submittedName>
</protein>
<dbReference type="EMBL" id="CM034388">
    <property type="protein sequence ID" value="KAJ0183024.1"/>
    <property type="molecule type" value="Genomic_DNA"/>
</dbReference>
<gene>
    <name evidence="1" type="ORF">K1T71_001000</name>
</gene>
<organism evidence="1 2">
    <name type="scientific">Dendrolimus kikuchii</name>
    <dbReference type="NCBI Taxonomy" id="765133"/>
    <lineage>
        <taxon>Eukaryota</taxon>
        <taxon>Metazoa</taxon>
        <taxon>Ecdysozoa</taxon>
        <taxon>Arthropoda</taxon>
        <taxon>Hexapoda</taxon>
        <taxon>Insecta</taxon>
        <taxon>Pterygota</taxon>
        <taxon>Neoptera</taxon>
        <taxon>Endopterygota</taxon>
        <taxon>Lepidoptera</taxon>
        <taxon>Glossata</taxon>
        <taxon>Ditrysia</taxon>
        <taxon>Bombycoidea</taxon>
        <taxon>Lasiocampidae</taxon>
        <taxon>Dendrolimus</taxon>
    </lineage>
</organism>
<name>A0ACC1DGY2_9NEOP</name>
<comment type="caution">
    <text evidence="1">The sequence shown here is derived from an EMBL/GenBank/DDBJ whole genome shotgun (WGS) entry which is preliminary data.</text>
</comment>